<organism evidence="1 2">
    <name type="scientific">Frieseomelitta varia</name>
    <dbReference type="NCBI Taxonomy" id="561572"/>
    <lineage>
        <taxon>Eukaryota</taxon>
        <taxon>Metazoa</taxon>
        <taxon>Ecdysozoa</taxon>
        <taxon>Arthropoda</taxon>
        <taxon>Hexapoda</taxon>
        <taxon>Insecta</taxon>
        <taxon>Pterygota</taxon>
        <taxon>Neoptera</taxon>
        <taxon>Endopterygota</taxon>
        <taxon>Hymenoptera</taxon>
        <taxon>Apocrita</taxon>
        <taxon>Aculeata</taxon>
        <taxon>Apoidea</taxon>
        <taxon>Anthophila</taxon>
        <taxon>Apidae</taxon>
        <taxon>Frieseomelitta</taxon>
    </lineage>
</organism>
<dbReference type="EMBL" id="WNWW01000216">
    <property type="protein sequence ID" value="KAF3428403.1"/>
    <property type="molecule type" value="Genomic_DNA"/>
</dbReference>
<gene>
    <name evidence="1" type="ORF">E2986_11645</name>
</gene>
<proteinExistence type="predicted"/>
<dbReference type="Proteomes" id="UP000655588">
    <property type="component" value="Unassembled WGS sequence"/>
</dbReference>
<keyword evidence="2" id="KW-1185">Reference proteome</keyword>
<comment type="caution">
    <text evidence="1">The sequence shown here is derived from an EMBL/GenBank/DDBJ whole genome shotgun (WGS) entry which is preliminary data.</text>
</comment>
<reference evidence="1" key="1">
    <citation type="submission" date="2019-11" db="EMBL/GenBank/DDBJ databases">
        <title>The nuclear and mitochondrial genomes of Frieseomelitta varia - a highly eusocial stingless bee (Meliponini) with a permanently sterile worker caste.</title>
        <authorList>
            <person name="Freitas F.C.P."/>
            <person name="Lourenco A.P."/>
            <person name="Nunes F.M.F."/>
            <person name="Paschoal A.R."/>
            <person name="Abreu F.C.P."/>
            <person name="Barbin F.O."/>
            <person name="Bataglia L."/>
            <person name="Cardoso-Junior C.A.M."/>
            <person name="Cervoni M.S."/>
            <person name="Silva S.R."/>
            <person name="Dalarmi F."/>
            <person name="Del Lama M.A."/>
            <person name="Depintor T.S."/>
            <person name="Ferreira K.M."/>
            <person name="Goria P.S."/>
            <person name="Jaskot M.C."/>
            <person name="Lago D.C."/>
            <person name="Luna-Lucena D."/>
            <person name="Moda L.M."/>
            <person name="Nascimento L."/>
            <person name="Pedrino M."/>
            <person name="Rabico F.O."/>
            <person name="Sanches F.C."/>
            <person name="Santos D.E."/>
            <person name="Santos C.G."/>
            <person name="Vieira J."/>
            <person name="Lopes T.F."/>
            <person name="Barchuk A.R."/>
            <person name="Hartfelder K."/>
            <person name="Simoes Z.L.P."/>
            <person name="Bitondi M.M.G."/>
            <person name="Pinheiro D.G."/>
        </authorList>
    </citation>
    <scope>NUCLEOTIDE SEQUENCE</scope>
    <source>
        <strain evidence="1">USP_RPSP 00005682</strain>
        <tissue evidence="1">Whole individual</tissue>
    </source>
</reference>
<evidence type="ECO:0000313" key="1">
    <source>
        <dbReference type="EMBL" id="KAF3428403.1"/>
    </source>
</evidence>
<evidence type="ECO:0000313" key="2">
    <source>
        <dbReference type="Proteomes" id="UP000655588"/>
    </source>
</evidence>
<dbReference type="AlphaFoldDB" id="A0A833SKA9"/>
<name>A0A833SKA9_9HYME</name>
<accession>A0A833SKA9</accession>
<sequence>MHKKRNVACSSRNSVEEFARFVRYLIFPFVLGTAGRVDKYDSSFQRSRSSSMSSLENITTETISCLTFADSYTKKGGT</sequence>
<protein>
    <submittedName>
        <fullName evidence="1">Uncharacterized protein</fullName>
    </submittedName>
</protein>